<organism evidence="5 6">
    <name type="scientific">Craurococcus roseus</name>
    <dbReference type="NCBI Taxonomy" id="77585"/>
    <lineage>
        <taxon>Bacteria</taxon>
        <taxon>Pseudomonadati</taxon>
        <taxon>Pseudomonadota</taxon>
        <taxon>Alphaproteobacteria</taxon>
        <taxon>Acetobacterales</taxon>
        <taxon>Acetobacteraceae</taxon>
        <taxon>Craurococcus</taxon>
    </lineage>
</organism>
<evidence type="ECO:0000313" key="5">
    <source>
        <dbReference type="EMBL" id="GAA0601009.1"/>
    </source>
</evidence>
<dbReference type="SMART" id="SM00382">
    <property type="entry name" value="AAA"/>
    <property type="match status" value="1"/>
</dbReference>
<comment type="caution">
    <text evidence="5">The sequence shown here is derived from an EMBL/GenBank/DDBJ whole genome shotgun (WGS) entry which is preliminary data.</text>
</comment>
<accession>A0ABN1G098</accession>
<dbReference type="Gene3D" id="3.40.50.300">
    <property type="entry name" value="P-loop containing nucleotide triphosphate hydrolases"/>
    <property type="match status" value="1"/>
</dbReference>
<sequence>MTGQSIVVDGGTLAGVAAGADDDARLRDRASEAPVVRHVNALILDAVERGASDIHLEATESGLRTRLRVDGVLREAGTVPPALGAGVVSRLKIMARLDVAERRLPQDGRLRMAVRGRDIDFRISLIPALDGEGVVLRVLDRGAVALDFAALGFAEAEAAALGALVAETSRLVLVTGPTGSGKTTTLYAALNAVDRQRLKVVTIEDPVEYRLDGVSQVQVKPQIGFGFAEALRAMLRHDPDVVLVGEIRDPATAEAAAQAALTGHLVLATLHTNDAPSAVTRLMDLGLPDYLIASVLRGAVAQRLVRTLCAACREPYDAPAGLAERLGLARLAGGCGPIRLNRPRGCGACGGTGYRGRGAVLQVMPFSPRLRDAVLRRADAGTLHDLAASEGMASLREAALRKALAGATSLEEVMRVVGG</sequence>
<evidence type="ECO:0000259" key="4">
    <source>
        <dbReference type="PROSITE" id="PS00662"/>
    </source>
</evidence>
<dbReference type="Gene3D" id="3.30.450.90">
    <property type="match status" value="1"/>
</dbReference>
<protein>
    <recommendedName>
        <fullName evidence="4">Bacterial type II secretion system protein E domain-containing protein</fullName>
    </recommendedName>
</protein>
<feature type="domain" description="Bacterial type II secretion system protein E" evidence="4">
    <location>
        <begin position="235"/>
        <end position="249"/>
    </location>
</feature>
<dbReference type="PANTHER" id="PTHR30258:SF2">
    <property type="entry name" value="COMG OPERON PROTEIN 1"/>
    <property type="match status" value="1"/>
</dbReference>
<dbReference type="InterPro" id="IPR001482">
    <property type="entry name" value="T2SS/T4SS_dom"/>
</dbReference>
<keyword evidence="2" id="KW-0547">Nucleotide-binding</keyword>
<dbReference type="InterPro" id="IPR003593">
    <property type="entry name" value="AAA+_ATPase"/>
</dbReference>
<evidence type="ECO:0000256" key="2">
    <source>
        <dbReference type="ARBA" id="ARBA00022741"/>
    </source>
</evidence>
<keyword evidence="6" id="KW-1185">Reference proteome</keyword>
<evidence type="ECO:0000256" key="1">
    <source>
        <dbReference type="ARBA" id="ARBA00006611"/>
    </source>
</evidence>
<dbReference type="SUPFAM" id="SSF52540">
    <property type="entry name" value="P-loop containing nucleoside triphosphate hydrolases"/>
    <property type="match status" value="1"/>
</dbReference>
<dbReference type="PROSITE" id="PS00662">
    <property type="entry name" value="T2SP_E"/>
    <property type="match status" value="1"/>
</dbReference>
<dbReference type="Pfam" id="PF00437">
    <property type="entry name" value="T2SSE"/>
    <property type="match status" value="1"/>
</dbReference>
<dbReference type="EMBL" id="BAAAFZ010000076">
    <property type="protein sequence ID" value="GAA0601009.1"/>
    <property type="molecule type" value="Genomic_DNA"/>
</dbReference>
<dbReference type="Proteomes" id="UP001501588">
    <property type="component" value="Unassembled WGS sequence"/>
</dbReference>
<evidence type="ECO:0000256" key="3">
    <source>
        <dbReference type="ARBA" id="ARBA00022840"/>
    </source>
</evidence>
<dbReference type="InterPro" id="IPR027417">
    <property type="entry name" value="P-loop_NTPase"/>
</dbReference>
<name>A0ABN1G098_9PROT</name>
<gene>
    <name evidence="5" type="ORF">GCM10009416_43620</name>
</gene>
<dbReference type="CDD" id="cd01129">
    <property type="entry name" value="PulE-GspE-like"/>
    <property type="match status" value="1"/>
</dbReference>
<comment type="similarity">
    <text evidence="1">Belongs to the GSP E family.</text>
</comment>
<proteinExistence type="inferred from homology"/>
<keyword evidence="3" id="KW-0067">ATP-binding</keyword>
<dbReference type="PANTHER" id="PTHR30258">
    <property type="entry name" value="TYPE II SECRETION SYSTEM PROTEIN GSPE-RELATED"/>
    <property type="match status" value="1"/>
</dbReference>
<evidence type="ECO:0000313" key="6">
    <source>
        <dbReference type="Proteomes" id="UP001501588"/>
    </source>
</evidence>
<reference evidence="5 6" key="1">
    <citation type="journal article" date="2019" name="Int. J. Syst. Evol. Microbiol.">
        <title>The Global Catalogue of Microorganisms (GCM) 10K type strain sequencing project: providing services to taxonomists for standard genome sequencing and annotation.</title>
        <authorList>
            <consortium name="The Broad Institute Genomics Platform"/>
            <consortium name="The Broad Institute Genome Sequencing Center for Infectious Disease"/>
            <person name="Wu L."/>
            <person name="Ma J."/>
        </authorList>
    </citation>
    <scope>NUCLEOTIDE SEQUENCE [LARGE SCALE GENOMIC DNA]</scope>
    <source>
        <strain evidence="5 6">JCM 9933</strain>
    </source>
</reference>